<dbReference type="GO" id="GO:0016020">
    <property type="term" value="C:membrane"/>
    <property type="evidence" value="ECO:0007669"/>
    <property type="project" value="UniProtKB-SubCell"/>
</dbReference>
<feature type="domain" description="S-layer protein C-terminal" evidence="5">
    <location>
        <begin position="118"/>
        <end position="169"/>
    </location>
</feature>
<comment type="subcellular location">
    <subcellularLocation>
        <location evidence="1">Membrane</location>
    </subcellularLocation>
</comment>
<dbReference type="AlphaFoldDB" id="A0A0R1MWD9"/>
<organism evidence="6 7">
    <name type="scientific">Schleiferilactobacillus perolens DSM 12744</name>
    <dbReference type="NCBI Taxonomy" id="1423792"/>
    <lineage>
        <taxon>Bacteria</taxon>
        <taxon>Bacillati</taxon>
        <taxon>Bacillota</taxon>
        <taxon>Bacilli</taxon>
        <taxon>Lactobacillales</taxon>
        <taxon>Lactobacillaceae</taxon>
        <taxon>Schleiferilactobacillus</taxon>
    </lineage>
</organism>
<dbReference type="InterPro" id="IPR024968">
    <property type="entry name" value="SlpA_C_lactobacillus"/>
</dbReference>
<dbReference type="Proteomes" id="UP000051330">
    <property type="component" value="Unassembled WGS sequence"/>
</dbReference>
<evidence type="ECO:0000313" key="6">
    <source>
        <dbReference type="EMBL" id="KRL12558.1"/>
    </source>
</evidence>
<sequence length="590" mass="63627">MKKSFQFVAATALALLAVAPMTVVPVTTQAATSQAASNTIQSYRDVATVGGSAISLYKVAGNNVTATGQLPANSAWKVTGKIVVNGQTYYQVSTTQFVADKDVTLASKQTALPARTVIGLRRNATLYSGTGSDRTPTSRTLQAGSVWLTNAKVAVNGTLWYQVAPNLWISDDDVGEMPHSAATPVSMVVKIVDDTPLWDGFQWRYTGRWLPTNSRWKVNATGTTSDGTEYYEVGANQWIKAGSATVESSSSSDSTSQNGVDKLSAAADSELKDHLASEQFVGTLLLIQNGQVIYNQGTGQADNAAGRANGPQSLFQFASVQKSMTAALVAQLIAQGKLSYSDNISHFYPTIPAADNISIRDMLDMTSGLSMTLAVPDTVMTDAQVIQRGLDLLQYDPDQHGQFNYQAINYILLVGVLEQLTGQSYENLVQQNLLNPLGLGADQAGFAWNLAAQPNHTVSYISGNGLGTYDQISTETLADMHSELGTGNMYSTAYALYQMEKAISQGQLISGDQLSELRDSSDGSWAGGLYNYPDHYYAHGVKNWQETIFLMSKDTNTAVVFISNRAYDYDNAAARSAWYWNFVQNASLAN</sequence>
<feature type="domain" description="S-layer protein C-terminal" evidence="5">
    <location>
        <begin position="57"/>
        <end position="98"/>
    </location>
</feature>
<feature type="chain" id="PRO_5006408063" evidence="3">
    <location>
        <begin position="31"/>
        <end position="590"/>
    </location>
</feature>
<dbReference type="SUPFAM" id="SSF56601">
    <property type="entry name" value="beta-lactamase/transpeptidase-like"/>
    <property type="match status" value="1"/>
</dbReference>
<name>A0A0R1MWD9_9LACO</name>
<gene>
    <name evidence="6" type="ORF">FD09_GL002877</name>
</gene>
<accession>A0A0R1MWD9</accession>
<dbReference type="STRING" id="1423792.FD09_GL002877"/>
<keyword evidence="3" id="KW-0732">Signal</keyword>
<proteinExistence type="predicted"/>
<evidence type="ECO:0000256" key="1">
    <source>
        <dbReference type="ARBA" id="ARBA00004370"/>
    </source>
</evidence>
<protein>
    <submittedName>
        <fullName evidence="6">Penicillin-binding protein (Beta-lactamase class C)</fullName>
    </submittedName>
</protein>
<dbReference type="PATRIC" id="fig|1423792.3.peg.2949"/>
<keyword evidence="7" id="KW-1185">Reference proteome</keyword>
<evidence type="ECO:0000259" key="4">
    <source>
        <dbReference type="Pfam" id="PF00144"/>
    </source>
</evidence>
<dbReference type="Pfam" id="PF00144">
    <property type="entry name" value="Beta-lactamase"/>
    <property type="match status" value="1"/>
</dbReference>
<evidence type="ECO:0000256" key="2">
    <source>
        <dbReference type="ARBA" id="ARBA00023136"/>
    </source>
</evidence>
<dbReference type="InterPro" id="IPR001466">
    <property type="entry name" value="Beta-lactam-related"/>
</dbReference>
<evidence type="ECO:0000313" key="7">
    <source>
        <dbReference type="Proteomes" id="UP000051330"/>
    </source>
</evidence>
<dbReference type="PANTHER" id="PTHR46825:SF11">
    <property type="entry name" value="PENICILLIN-BINDING PROTEIN 4"/>
    <property type="match status" value="1"/>
</dbReference>
<evidence type="ECO:0000256" key="3">
    <source>
        <dbReference type="SAM" id="SignalP"/>
    </source>
</evidence>
<reference evidence="6 7" key="1">
    <citation type="journal article" date="2015" name="Genome Announc.">
        <title>Expanding the biotechnology potential of lactobacilli through comparative genomics of 213 strains and associated genera.</title>
        <authorList>
            <person name="Sun Z."/>
            <person name="Harris H.M."/>
            <person name="McCann A."/>
            <person name="Guo C."/>
            <person name="Argimon S."/>
            <person name="Zhang W."/>
            <person name="Yang X."/>
            <person name="Jeffery I.B."/>
            <person name="Cooney J.C."/>
            <person name="Kagawa T.F."/>
            <person name="Liu W."/>
            <person name="Song Y."/>
            <person name="Salvetti E."/>
            <person name="Wrobel A."/>
            <person name="Rasinkangas P."/>
            <person name="Parkhill J."/>
            <person name="Rea M.C."/>
            <person name="O'Sullivan O."/>
            <person name="Ritari J."/>
            <person name="Douillard F.P."/>
            <person name="Paul Ross R."/>
            <person name="Yang R."/>
            <person name="Briner A.E."/>
            <person name="Felis G.E."/>
            <person name="de Vos W.M."/>
            <person name="Barrangou R."/>
            <person name="Klaenhammer T.R."/>
            <person name="Caufield P.W."/>
            <person name="Cui Y."/>
            <person name="Zhang H."/>
            <person name="O'Toole P.W."/>
        </authorList>
    </citation>
    <scope>NUCLEOTIDE SEQUENCE [LARGE SCALE GENOMIC DNA]</scope>
    <source>
        <strain evidence="6 7">DSM 12744</strain>
    </source>
</reference>
<dbReference type="OrthoDB" id="2151402at2"/>
<dbReference type="PANTHER" id="PTHR46825">
    <property type="entry name" value="D-ALANYL-D-ALANINE-CARBOXYPEPTIDASE/ENDOPEPTIDASE AMPH"/>
    <property type="match status" value="1"/>
</dbReference>
<dbReference type="InterPro" id="IPR012338">
    <property type="entry name" value="Beta-lactam/transpept-like"/>
</dbReference>
<dbReference type="EMBL" id="AZEC01000007">
    <property type="protein sequence ID" value="KRL12558.1"/>
    <property type="molecule type" value="Genomic_DNA"/>
</dbReference>
<dbReference type="InterPro" id="IPR050491">
    <property type="entry name" value="AmpC-like"/>
</dbReference>
<evidence type="ECO:0000259" key="5">
    <source>
        <dbReference type="Pfam" id="PF03217"/>
    </source>
</evidence>
<dbReference type="Pfam" id="PF03217">
    <property type="entry name" value="SlpA"/>
    <property type="match status" value="2"/>
</dbReference>
<feature type="domain" description="Beta-lactamase-related" evidence="4">
    <location>
        <begin position="272"/>
        <end position="574"/>
    </location>
</feature>
<dbReference type="Gene3D" id="3.40.710.10">
    <property type="entry name" value="DD-peptidase/beta-lactamase superfamily"/>
    <property type="match status" value="1"/>
</dbReference>
<comment type="caution">
    <text evidence="6">The sequence shown here is derived from an EMBL/GenBank/DDBJ whole genome shotgun (WGS) entry which is preliminary data.</text>
</comment>
<feature type="signal peptide" evidence="3">
    <location>
        <begin position="1"/>
        <end position="30"/>
    </location>
</feature>
<dbReference type="RefSeq" id="WP_057820590.1">
    <property type="nucleotide sequence ID" value="NZ_AZEC01000007.1"/>
</dbReference>
<keyword evidence="2" id="KW-0472">Membrane</keyword>